<organism evidence="1 2">
    <name type="scientific">Chelativorans salis</name>
    <dbReference type="NCBI Taxonomy" id="2978478"/>
    <lineage>
        <taxon>Bacteria</taxon>
        <taxon>Pseudomonadati</taxon>
        <taxon>Pseudomonadota</taxon>
        <taxon>Alphaproteobacteria</taxon>
        <taxon>Hyphomicrobiales</taxon>
        <taxon>Phyllobacteriaceae</taxon>
        <taxon>Chelativorans</taxon>
    </lineage>
</organism>
<evidence type="ECO:0008006" key="3">
    <source>
        <dbReference type="Google" id="ProtNLM"/>
    </source>
</evidence>
<reference evidence="1 2" key="1">
    <citation type="submission" date="2022-09" db="EMBL/GenBank/DDBJ databases">
        <title>Chelativorans salina sp. nov., a novel slightly halophilic bacterium isolated from a saline lake sediment enrichment.</title>
        <authorList>
            <person name="Gao L."/>
            <person name="Fang B.-Z."/>
            <person name="Li W.-J."/>
        </authorList>
    </citation>
    <scope>NUCLEOTIDE SEQUENCE [LARGE SCALE GENOMIC DNA]</scope>
    <source>
        <strain evidence="1 2">EGI FJ00035</strain>
    </source>
</reference>
<gene>
    <name evidence="1" type="ORF">N5A92_10580</name>
</gene>
<keyword evidence="2" id="KW-1185">Reference proteome</keyword>
<name>A0ABT2LLK6_9HYPH</name>
<dbReference type="InterPro" id="IPR027417">
    <property type="entry name" value="P-loop_NTPase"/>
</dbReference>
<proteinExistence type="predicted"/>
<protein>
    <recommendedName>
        <fullName evidence="3">Sulfotransferase family protein</fullName>
    </recommendedName>
</protein>
<evidence type="ECO:0000313" key="2">
    <source>
        <dbReference type="Proteomes" id="UP001320831"/>
    </source>
</evidence>
<dbReference type="RefSeq" id="WP_260902512.1">
    <property type="nucleotide sequence ID" value="NZ_JAOCZP010000003.1"/>
</dbReference>
<dbReference type="EMBL" id="JAOCZP010000003">
    <property type="protein sequence ID" value="MCT7375475.1"/>
    <property type="molecule type" value="Genomic_DNA"/>
</dbReference>
<evidence type="ECO:0000313" key="1">
    <source>
        <dbReference type="EMBL" id="MCT7375475.1"/>
    </source>
</evidence>
<accession>A0ABT2LLK6</accession>
<sequence>MRKLYLHIGHGKTGSSYIQSSLAGSITAIEQTGISYPVQDHMLAAKEGRVSSGNGVLFLDSLNNGAKLDCRQPSVLYSAERLFQEFTKPDIQEKFRAFLQRGEFDCAEVLLFVRDPVSNACSSYQQWVKRGGYTADIVRGLRSFNRPQQVNEVLDFFETVPEVSVTVKNYSACAGNLLQVVEHWLDLTPGVLATPPIKNVNRPLSIGEAELQRHLNRHFRGPGYLLAEQFALRLPEIDAEQIRPSLKVQHSLWERLSPEIERVNARIPASARYDRERDIRDGSAKINGPYTFTAAHLSIVAESIAQEARRGDRLQSRLDEVLPLLESARSEAALLREANEANERPRWFNPIRRLLGFTLL</sequence>
<dbReference type="Proteomes" id="UP001320831">
    <property type="component" value="Unassembled WGS sequence"/>
</dbReference>
<comment type="caution">
    <text evidence="1">The sequence shown here is derived from an EMBL/GenBank/DDBJ whole genome shotgun (WGS) entry which is preliminary data.</text>
</comment>
<dbReference type="SUPFAM" id="SSF52540">
    <property type="entry name" value="P-loop containing nucleoside triphosphate hydrolases"/>
    <property type="match status" value="1"/>
</dbReference>